<dbReference type="Proteomes" id="UP000601435">
    <property type="component" value="Unassembled WGS sequence"/>
</dbReference>
<dbReference type="AlphaFoldDB" id="A0A813BIK2"/>
<organism evidence="2 3">
    <name type="scientific">Symbiodinium necroappetens</name>
    <dbReference type="NCBI Taxonomy" id="1628268"/>
    <lineage>
        <taxon>Eukaryota</taxon>
        <taxon>Sar</taxon>
        <taxon>Alveolata</taxon>
        <taxon>Dinophyceae</taxon>
        <taxon>Suessiales</taxon>
        <taxon>Symbiodiniaceae</taxon>
        <taxon>Symbiodinium</taxon>
    </lineage>
</organism>
<sequence>MVQIAERVLESLAVRHFLLPFEEQDWPELLQSVAAIGIQALNLQYGRSAQLVGLSSLRRNGWSFTGLQSEWMVVCAAPHSDVQVGTGQRQDTSPTKSTQHEGPGGSRLALVLVQMPQLADSWEAAFPLSLPSTEALGGIRARFEAAAPQFEVAGRPGRIYCKSGRGSIAVEAVRCFRDASRADHIPRANHHASSTYTFRFNCHVWVGAPDKPGPLGAGPAGAALHTAMHCDMYVTTATDKSSAFGSNASIANSHTSRLQPKTLAHDRVSHRRPGAFTPVEPHGAAASCCVSTEVQAMRMGTDLQDEWYHTLMSRLRRLGEVTAPCGDDWTGPSERIERSEPVAYTPSRAREPLAARSSSRDALHAKLRELDADRPELPISSRAQLGGAAATPGSFNAGPARLLSALPDRALRRDSHYASLNRASQRSEELIF</sequence>
<evidence type="ECO:0000313" key="2">
    <source>
        <dbReference type="EMBL" id="CAE7906314.1"/>
    </source>
</evidence>
<feature type="region of interest" description="Disordered" evidence="1">
    <location>
        <begin position="83"/>
        <end position="104"/>
    </location>
</feature>
<keyword evidence="3" id="KW-1185">Reference proteome</keyword>
<evidence type="ECO:0000256" key="1">
    <source>
        <dbReference type="SAM" id="MobiDB-lite"/>
    </source>
</evidence>
<comment type="caution">
    <text evidence="2">The sequence shown here is derived from an EMBL/GenBank/DDBJ whole genome shotgun (WGS) entry which is preliminary data.</text>
</comment>
<reference evidence="2" key="1">
    <citation type="submission" date="2021-02" db="EMBL/GenBank/DDBJ databases">
        <authorList>
            <person name="Dougan E. K."/>
            <person name="Rhodes N."/>
            <person name="Thang M."/>
            <person name="Chan C."/>
        </authorList>
    </citation>
    <scope>NUCLEOTIDE SEQUENCE</scope>
</reference>
<gene>
    <name evidence="2" type="ORF">SNEC2469_LOCUS30675</name>
</gene>
<dbReference type="EMBL" id="CAJNJA010072219">
    <property type="protein sequence ID" value="CAE7906314.1"/>
    <property type="molecule type" value="Genomic_DNA"/>
</dbReference>
<name>A0A813BIK2_9DINO</name>
<protein>
    <submittedName>
        <fullName evidence="2">Uncharacterized protein</fullName>
    </submittedName>
</protein>
<evidence type="ECO:0000313" key="3">
    <source>
        <dbReference type="Proteomes" id="UP000601435"/>
    </source>
</evidence>
<accession>A0A813BIK2</accession>
<proteinExistence type="predicted"/>
<feature type="compositionally biased region" description="Polar residues" evidence="1">
    <location>
        <begin position="83"/>
        <end position="97"/>
    </location>
</feature>